<dbReference type="GO" id="GO:0005886">
    <property type="term" value="C:plasma membrane"/>
    <property type="evidence" value="ECO:0007669"/>
    <property type="project" value="UniProtKB-SubCell"/>
</dbReference>
<dbReference type="GO" id="GO:0005524">
    <property type="term" value="F:ATP binding"/>
    <property type="evidence" value="ECO:0007669"/>
    <property type="project" value="UniProtKB-KW"/>
</dbReference>
<name>A0A859FC32_9BACI</name>
<evidence type="ECO:0000259" key="8">
    <source>
        <dbReference type="PROSITE" id="PS50893"/>
    </source>
</evidence>
<dbReference type="PROSITE" id="PS00211">
    <property type="entry name" value="ABC_TRANSPORTER_1"/>
    <property type="match status" value="1"/>
</dbReference>
<evidence type="ECO:0000256" key="6">
    <source>
        <dbReference type="ARBA" id="ARBA00023136"/>
    </source>
</evidence>
<dbReference type="InterPro" id="IPR027417">
    <property type="entry name" value="P-loop_NTPase"/>
</dbReference>
<dbReference type="EMBL" id="CP041372">
    <property type="protein sequence ID" value="QKS70388.1"/>
    <property type="molecule type" value="Genomic_DNA"/>
</dbReference>
<proteinExistence type="predicted"/>
<evidence type="ECO:0000313" key="11">
    <source>
        <dbReference type="Proteomes" id="UP000318138"/>
    </source>
</evidence>
<feature type="transmembrane region" description="Helical" evidence="7">
    <location>
        <begin position="155"/>
        <end position="176"/>
    </location>
</feature>
<feature type="transmembrane region" description="Helical" evidence="7">
    <location>
        <begin position="39"/>
        <end position="62"/>
    </location>
</feature>
<dbReference type="Pfam" id="PF00664">
    <property type="entry name" value="ABC_membrane"/>
    <property type="match status" value="1"/>
</dbReference>
<evidence type="ECO:0000259" key="9">
    <source>
        <dbReference type="PROSITE" id="PS50929"/>
    </source>
</evidence>
<keyword evidence="6 7" id="KW-0472">Membrane</keyword>
<dbReference type="PANTHER" id="PTHR24221:SF653">
    <property type="entry name" value="TRANSPORT ATP-BINDING PROTEIN CYDC"/>
    <property type="match status" value="1"/>
</dbReference>
<dbReference type="GO" id="GO:0016887">
    <property type="term" value="F:ATP hydrolysis activity"/>
    <property type="evidence" value="ECO:0007669"/>
    <property type="project" value="InterPro"/>
</dbReference>
<comment type="subcellular location">
    <subcellularLocation>
        <location evidence="1">Cell membrane</location>
        <topology evidence="1">Multi-pass membrane protein</topology>
    </subcellularLocation>
</comment>
<dbReference type="InterPro" id="IPR039421">
    <property type="entry name" value="Type_1_exporter"/>
</dbReference>
<dbReference type="SMART" id="SM00382">
    <property type="entry name" value="AAA"/>
    <property type="match status" value="1"/>
</dbReference>
<keyword evidence="5 7" id="KW-1133">Transmembrane helix</keyword>
<evidence type="ECO:0000256" key="7">
    <source>
        <dbReference type="SAM" id="Phobius"/>
    </source>
</evidence>
<organism evidence="10 11">
    <name type="scientific">Paenalkalicoccus suaedae</name>
    <dbReference type="NCBI Taxonomy" id="2592382"/>
    <lineage>
        <taxon>Bacteria</taxon>
        <taxon>Bacillati</taxon>
        <taxon>Bacillota</taxon>
        <taxon>Bacilli</taxon>
        <taxon>Bacillales</taxon>
        <taxon>Bacillaceae</taxon>
        <taxon>Paenalkalicoccus</taxon>
    </lineage>
</organism>
<dbReference type="CDD" id="cd03228">
    <property type="entry name" value="ABCC_MRP_Like"/>
    <property type="match status" value="1"/>
</dbReference>
<keyword evidence="2 7" id="KW-0812">Transmembrane</keyword>
<dbReference type="InterPro" id="IPR003593">
    <property type="entry name" value="AAA+_ATPase"/>
</dbReference>
<dbReference type="PANTHER" id="PTHR24221">
    <property type="entry name" value="ATP-BINDING CASSETTE SUB-FAMILY B"/>
    <property type="match status" value="1"/>
</dbReference>
<dbReference type="GO" id="GO:0045454">
    <property type="term" value="P:cell redox homeostasis"/>
    <property type="evidence" value="ECO:0007669"/>
    <property type="project" value="InterPro"/>
</dbReference>
<feature type="transmembrane region" description="Helical" evidence="7">
    <location>
        <begin position="246"/>
        <end position="265"/>
    </location>
</feature>
<feature type="domain" description="ABC transmembrane type-1" evidence="9">
    <location>
        <begin position="16"/>
        <end position="285"/>
    </location>
</feature>
<gene>
    <name evidence="10" type="primary">cydC</name>
    <name evidence="10" type="ORF">FLK61_26915</name>
</gene>
<dbReference type="NCBIfam" id="TIGR02868">
    <property type="entry name" value="CydC"/>
    <property type="match status" value="1"/>
</dbReference>
<dbReference type="GO" id="GO:0034775">
    <property type="term" value="P:glutathione transmembrane transport"/>
    <property type="evidence" value="ECO:0007669"/>
    <property type="project" value="InterPro"/>
</dbReference>
<reference evidence="11" key="1">
    <citation type="submission" date="2019-07" db="EMBL/GenBank/DDBJ databases">
        <title>Bacillus alkalisoli sp. nov. isolated from saline soil.</title>
        <authorList>
            <person name="Sun J.-Q."/>
            <person name="Xu L."/>
        </authorList>
    </citation>
    <scope>NUCLEOTIDE SEQUENCE [LARGE SCALE GENOMIC DNA]</scope>
    <source>
        <strain evidence="11">M4U3P1</strain>
    </source>
</reference>
<dbReference type="Gene3D" id="3.40.50.300">
    <property type="entry name" value="P-loop containing nucleotide triphosphate hydrolases"/>
    <property type="match status" value="1"/>
</dbReference>
<protein>
    <submittedName>
        <fullName evidence="10">Thiol reductant ABC exporter subunit CydC</fullName>
    </submittedName>
</protein>
<sequence length="563" mass="62851">MISLSKMVLKERRDVFLSILLGFLAGAGAVSLFANSGYLISVAAISPPFFIITISIALLQLFSATRALSRYGERLVSHRATFTMLSNIRVHFFSRIEPLASSLSQRFRSGDLLARIVGDVESLQNYFLRVWYPPVVMVTIFLGTTFFLSFFSWQIAVIVVIGVAITGGVIPAIFSIRQRRVASTIRKERGHLSTEATELLYGYRDLKLHQRLEQKEKELLEQSDVYVSEQGVQGARRVFNVSFNQSVTLLVSWVVLLIGSLLVSGDQLDGVFLAMMVMVSLTVFENAAPMAAYPSYKEDSKRATERLEEVTELEGMPEGTEKPTAFSVTLDHVSFAYENRATLKDISMHIKEGENVAIVGASGSGKSTLLQLILRMIAQASGHVKLGNNDLVTLKEEAVWERTNAILQDQHFFFGTVRDNLLLAKSDVTDDGLTSVLAQMQLPFSLDDTILERGENLSGGERQRLAIARALLRKNEARLWLLDEPTSAIDAVTEATVLNHIREASEGDTVLFVSHRIRGLETWDRIAVMDHGRLVEYGTYEELMQKQGYFYELKSIEDSLFGV</sequence>
<dbReference type="Gene3D" id="1.20.1560.10">
    <property type="entry name" value="ABC transporter type 1, transmembrane domain"/>
    <property type="match status" value="1"/>
</dbReference>
<evidence type="ECO:0000256" key="4">
    <source>
        <dbReference type="ARBA" id="ARBA00022840"/>
    </source>
</evidence>
<keyword evidence="3" id="KW-0547">Nucleotide-binding</keyword>
<accession>A0A859FC32</accession>
<dbReference type="InterPro" id="IPR011527">
    <property type="entry name" value="ABC1_TM_dom"/>
</dbReference>
<feature type="transmembrane region" description="Helical" evidence="7">
    <location>
        <begin position="130"/>
        <end position="149"/>
    </location>
</feature>
<dbReference type="KEGG" id="psua:FLK61_26915"/>
<dbReference type="PROSITE" id="PS50929">
    <property type="entry name" value="ABC_TM1F"/>
    <property type="match status" value="1"/>
</dbReference>
<dbReference type="InterPro" id="IPR036640">
    <property type="entry name" value="ABC1_TM_sf"/>
</dbReference>
<dbReference type="CDD" id="cd18585">
    <property type="entry name" value="ABC_6TM_CydC"/>
    <property type="match status" value="1"/>
</dbReference>
<keyword evidence="4" id="KW-0067">ATP-binding</keyword>
<dbReference type="AlphaFoldDB" id="A0A859FC32"/>
<dbReference type="SUPFAM" id="SSF90123">
    <property type="entry name" value="ABC transporter transmembrane region"/>
    <property type="match status" value="1"/>
</dbReference>
<dbReference type="InterPro" id="IPR014223">
    <property type="entry name" value="ABC_CydC/D"/>
</dbReference>
<dbReference type="Proteomes" id="UP000318138">
    <property type="component" value="Chromosome"/>
</dbReference>
<dbReference type="GO" id="GO:0034040">
    <property type="term" value="F:ATPase-coupled lipid transmembrane transporter activity"/>
    <property type="evidence" value="ECO:0007669"/>
    <property type="project" value="TreeGrafter"/>
</dbReference>
<dbReference type="InterPro" id="IPR003439">
    <property type="entry name" value="ABC_transporter-like_ATP-bd"/>
</dbReference>
<evidence type="ECO:0000256" key="1">
    <source>
        <dbReference type="ARBA" id="ARBA00004651"/>
    </source>
</evidence>
<keyword evidence="11" id="KW-1185">Reference proteome</keyword>
<evidence type="ECO:0000313" key="10">
    <source>
        <dbReference type="EMBL" id="QKS70388.1"/>
    </source>
</evidence>
<evidence type="ECO:0000256" key="5">
    <source>
        <dbReference type="ARBA" id="ARBA00022989"/>
    </source>
</evidence>
<dbReference type="SUPFAM" id="SSF52540">
    <property type="entry name" value="P-loop containing nucleoside triphosphate hydrolases"/>
    <property type="match status" value="1"/>
</dbReference>
<dbReference type="RefSeq" id="WP_176008427.1">
    <property type="nucleotide sequence ID" value="NZ_CP041372.2"/>
</dbReference>
<dbReference type="PROSITE" id="PS50893">
    <property type="entry name" value="ABC_TRANSPORTER_2"/>
    <property type="match status" value="1"/>
</dbReference>
<feature type="domain" description="ABC transporter" evidence="8">
    <location>
        <begin position="328"/>
        <end position="556"/>
    </location>
</feature>
<dbReference type="GO" id="GO:0140359">
    <property type="term" value="F:ABC-type transporter activity"/>
    <property type="evidence" value="ECO:0007669"/>
    <property type="project" value="InterPro"/>
</dbReference>
<dbReference type="InterPro" id="IPR017871">
    <property type="entry name" value="ABC_transporter-like_CS"/>
</dbReference>
<evidence type="ECO:0000256" key="2">
    <source>
        <dbReference type="ARBA" id="ARBA00022692"/>
    </source>
</evidence>
<dbReference type="Pfam" id="PF00005">
    <property type="entry name" value="ABC_tran"/>
    <property type="match status" value="1"/>
</dbReference>
<evidence type="ECO:0000256" key="3">
    <source>
        <dbReference type="ARBA" id="ARBA00022741"/>
    </source>
</evidence>